<dbReference type="Gene3D" id="3.40.630.150">
    <property type="entry name" value="Malonyl-CoA decarboxylase, catalytic domain"/>
    <property type="match status" value="1"/>
</dbReference>
<dbReference type="InterPro" id="IPR042303">
    <property type="entry name" value="Malonyl_CoA_deC_C_sf"/>
</dbReference>
<dbReference type="InterPro" id="IPR035372">
    <property type="entry name" value="MCD_N"/>
</dbReference>
<organism evidence="3 4">
    <name type="scientific">Leucothrix arctica</name>
    <dbReference type="NCBI Taxonomy" id="1481894"/>
    <lineage>
        <taxon>Bacteria</taxon>
        <taxon>Pseudomonadati</taxon>
        <taxon>Pseudomonadota</taxon>
        <taxon>Gammaproteobacteria</taxon>
        <taxon>Thiotrichales</taxon>
        <taxon>Thiotrichaceae</taxon>
        <taxon>Leucothrix</taxon>
    </lineage>
</organism>
<gene>
    <name evidence="3" type="ORF">DKT75_15755</name>
</gene>
<comment type="caution">
    <text evidence="3">The sequence shown here is derived from an EMBL/GenBank/DDBJ whole genome shotgun (WGS) entry which is preliminary data.</text>
</comment>
<dbReference type="InterPro" id="IPR038917">
    <property type="entry name" value="Malonyl_CoA_deC"/>
</dbReference>
<dbReference type="PANTHER" id="PTHR28641">
    <property type="match status" value="1"/>
</dbReference>
<evidence type="ECO:0000259" key="1">
    <source>
        <dbReference type="Pfam" id="PF05292"/>
    </source>
</evidence>
<protein>
    <submittedName>
        <fullName evidence="3">MCD, Malonyl-CoA decarboxylase MCD</fullName>
    </submittedName>
</protein>
<dbReference type="GO" id="GO:0050080">
    <property type="term" value="F:malonyl-CoA decarboxylase activity"/>
    <property type="evidence" value="ECO:0007669"/>
    <property type="project" value="InterPro"/>
</dbReference>
<evidence type="ECO:0000313" key="3">
    <source>
        <dbReference type="EMBL" id="PWQ94807.1"/>
    </source>
</evidence>
<name>A0A317C907_9GAMM</name>
<dbReference type="OrthoDB" id="5292736at2"/>
<proteinExistence type="predicted"/>
<dbReference type="GO" id="GO:0006633">
    <property type="term" value="P:fatty acid biosynthetic process"/>
    <property type="evidence" value="ECO:0007669"/>
    <property type="project" value="InterPro"/>
</dbReference>
<dbReference type="Proteomes" id="UP000245506">
    <property type="component" value="Unassembled WGS sequence"/>
</dbReference>
<reference evidence="3 4" key="1">
    <citation type="submission" date="2018-05" db="EMBL/GenBank/DDBJ databases">
        <title>Leucothrix arctica sp. nov., isolated from Arctic seawater.</title>
        <authorList>
            <person name="Choi A."/>
            <person name="Baek K."/>
        </authorList>
    </citation>
    <scope>NUCLEOTIDE SEQUENCE [LARGE SCALE GENOMIC DNA]</scope>
    <source>
        <strain evidence="3 4">IMCC9719</strain>
    </source>
</reference>
<dbReference type="InterPro" id="IPR007956">
    <property type="entry name" value="Malonyl_CoA_deC_C"/>
</dbReference>
<dbReference type="PANTHER" id="PTHR28641:SF1">
    <property type="entry name" value="MALONYL-COA DECARBOXYLASE, MITOCHONDRIAL"/>
    <property type="match status" value="1"/>
</dbReference>
<dbReference type="AlphaFoldDB" id="A0A317C907"/>
<dbReference type="InterPro" id="IPR038351">
    <property type="entry name" value="MCD_N_sf"/>
</dbReference>
<dbReference type="Pfam" id="PF05292">
    <property type="entry name" value="MCD"/>
    <property type="match status" value="1"/>
</dbReference>
<dbReference type="Pfam" id="PF17408">
    <property type="entry name" value="MCD_N"/>
    <property type="match status" value="1"/>
</dbReference>
<keyword evidence="4" id="KW-1185">Reference proteome</keyword>
<feature type="domain" description="Malonyl-CoA decarboxylase C-terminal" evidence="1">
    <location>
        <begin position="169"/>
        <end position="413"/>
    </location>
</feature>
<evidence type="ECO:0000259" key="2">
    <source>
        <dbReference type="Pfam" id="PF17408"/>
    </source>
</evidence>
<evidence type="ECO:0000313" key="4">
    <source>
        <dbReference type="Proteomes" id="UP000245506"/>
    </source>
</evidence>
<sequence>MFQLIDTRNGLLSDLLTRVTDIGRSLDSVIKQREKPLLEQCEGLLDKNGEAASLAKAQQLLKHYDELNDEEKGVFFLEILANFGTDNAALEKAINNWKSDSSEANARVLHFASEPRSQILLRRINQAPNGTLALVKMRADLLRFTRTHPELKILDQDFAHLFLSWFNRGFLKLQTMDWGTPANILEKVIAYEAVHEISNWSALRQRVADPDRRLYSYFHPALGIEPLIFVQVALTDHVPGAIAPILEKQREPLDPEKATTAVFYSISNCQTGLKGISFGNFLIKQVVENLREEFPKLETFITLSPVPGLRRWALQQLEKPDAVTTAEHLELIRDLERARLEGTLTSLLENNKAFKNLVATYLVSARSPRGGATDPVSRFHLGNGARLEDIHLQGDVSENGLNNSWGCMVNYQYRISDIEKNHETYVNADKIITSSAVKSLLK</sequence>
<accession>A0A317C907</accession>
<dbReference type="EMBL" id="QGKL01000039">
    <property type="protein sequence ID" value="PWQ94807.1"/>
    <property type="molecule type" value="Genomic_DNA"/>
</dbReference>
<feature type="domain" description="Malonyl-CoA decarboxylase N-terminal" evidence="2">
    <location>
        <begin position="83"/>
        <end position="166"/>
    </location>
</feature>
<dbReference type="Gene3D" id="1.20.140.90">
    <property type="entry name" value="Malonyl-CoA decarboxylase, oligemerization domain"/>
    <property type="match status" value="1"/>
</dbReference>